<keyword evidence="4" id="KW-1015">Disulfide bond</keyword>
<dbReference type="EC" id="3.2.1.22" evidence="4"/>
<evidence type="ECO:0000313" key="6">
    <source>
        <dbReference type="Proteomes" id="UP001230188"/>
    </source>
</evidence>
<evidence type="ECO:0000256" key="1">
    <source>
        <dbReference type="ARBA" id="ARBA00009743"/>
    </source>
</evidence>
<dbReference type="PANTHER" id="PTHR11452:SF33">
    <property type="entry name" value="ALPHA-GALACTOSIDASE 2"/>
    <property type="match status" value="1"/>
</dbReference>
<dbReference type="PRINTS" id="PR00740">
    <property type="entry name" value="GLHYDRLASE27"/>
</dbReference>
<comment type="caution">
    <text evidence="5">The sequence shown here is derived from an EMBL/GenBank/DDBJ whole genome shotgun (WGS) entry which is preliminary data.</text>
</comment>
<proteinExistence type="inferred from homology"/>
<dbReference type="AlphaFoldDB" id="A0AAD7U8T3"/>
<evidence type="ECO:0000256" key="3">
    <source>
        <dbReference type="ARBA" id="ARBA00023295"/>
    </source>
</evidence>
<dbReference type="Proteomes" id="UP001230188">
    <property type="component" value="Unassembled WGS sequence"/>
</dbReference>
<dbReference type="EMBL" id="JAQMWT010000561">
    <property type="protein sequence ID" value="KAJ8599482.1"/>
    <property type="molecule type" value="Genomic_DNA"/>
</dbReference>
<accession>A0AAD7U8T3</accession>
<gene>
    <name evidence="5" type="ORF">CTAYLR_010492</name>
</gene>
<sequence length="358" mass="39368">MMCSRDDDKDKMNLVVMLLLIRVGSGIDNGLGMRPPMGWRSWNLFGANVSQELMEKIMEGMVSKSRFVDGIPTSLADLGYRDVGLDDNWQSCGSYGPEAYTFHASGGLFPVVNGALFPDMIAMTTKAHSLNLTAGWYLNNCICQDHCGDKVDFGETDGSCYRGDAAALFEFGFDGVKLDGCSAQRDLQLWADLLNASGPIMIENCHWGQTVPNATWCPFNYYRTSSDVRANYGKVMYNLGTTQEFAVANLSYPGCWAYPDMIEVGCEDGPGGSLDEGLSLPESRSHFGGWAIVSSPLILGLDVTNDTIMDTYWDLIANPEIISVNQAWHGHSGSMFLRPKMAIPLQTALRRRDGRPRA</sequence>
<keyword evidence="3 4" id="KW-0326">Glycosidase</keyword>
<dbReference type="Gene3D" id="3.20.20.70">
    <property type="entry name" value="Aldolase class I"/>
    <property type="match status" value="1"/>
</dbReference>
<evidence type="ECO:0000313" key="5">
    <source>
        <dbReference type="EMBL" id="KAJ8599482.1"/>
    </source>
</evidence>
<dbReference type="InterPro" id="IPR013785">
    <property type="entry name" value="Aldolase_TIM"/>
</dbReference>
<evidence type="ECO:0000256" key="2">
    <source>
        <dbReference type="ARBA" id="ARBA00022801"/>
    </source>
</evidence>
<comment type="catalytic activity">
    <reaction evidence="4">
        <text>Hydrolysis of terminal, non-reducing alpha-D-galactose residues in alpha-D-galactosides, including galactose oligosaccharides, galactomannans and galactolipids.</text>
        <dbReference type="EC" id="3.2.1.22"/>
    </reaction>
</comment>
<dbReference type="GO" id="GO:0004557">
    <property type="term" value="F:alpha-galactosidase activity"/>
    <property type="evidence" value="ECO:0007669"/>
    <property type="project" value="UniProtKB-EC"/>
</dbReference>
<name>A0AAD7U8T3_9STRA</name>
<keyword evidence="6" id="KW-1185">Reference proteome</keyword>
<keyword evidence="2 4" id="KW-0378">Hydrolase</keyword>
<organism evidence="5 6">
    <name type="scientific">Chrysophaeum taylorii</name>
    <dbReference type="NCBI Taxonomy" id="2483200"/>
    <lineage>
        <taxon>Eukaryota</taxon>
        <taxon>Sar</taxon>
        <taxon>Stramenopiles</taxon>
        <taxon>Ochrophyta</taxon>
        <taxon>Pelagophyceae</taxon>
        <taxon>Pelagomonadales</taxon>
        <taxon>Pelagomonadaceae</taxon>
        <taxon>Chrysophaeum</taxon>
    </lineage>
</organism>
<dbReference type="GO" id="GO:0005975">
    <property type="term" value="P:carbohydrate metabolic process"/>
    <property type="evidence" value="ECO:0007669"/>
    <property type="project" value="InterPro"/>
</dbReference>
<dbReference type="SUPFAM" id="SSF51445">
    <property type="entry name" value="(Trans)glycosidases"/>
    <property type="match status" value="1"/>
</dbReference>
<dbReference type="InterPro" id="IPR017853">
    <property type="entry name" value="GH"/>
</dbReference>
<dbReference type="Pfam" id="PF16499">
    <property type="entry name" value="Melibiase_2"/>
    <property type="match status" value="1"/>
</dbReference>
<dbReference type="InterPro" id="IPR002241">
    <property type="entry name" value="Glyco_hydro_27"/>
</dbReference>
<dbReference type="CDD" id="cd14792">
    <property type="entry name" value="GH27"/>
    <property type="match status" value="1"/>
</dbReference>
<evidence type="ECO:0000256" key="4">
    <source>
        <dbReference type="RuleBase" id="RU361168"/>
    </source>
</evidence>
<protein>
    <recommendedName>
        <fullName evidence="4">Alpha-galactosidase</fullName>
        <ecNumber evidence="4">3.2.1.22</ecNumber>
    </recommendedName>
    <alternativeName>
        <fullName evidence="4">Melibiase</fullName>
    </alternativeName>
</protein>
<comment type="similarity">
    <text evidence="1 4">Belongs to the glycosyl hydrolase 27 family.</text>
</comment>
<dbReference type="PANTHER" id="PTHR11452">
    <property type="entry name" value="ALPHA-GALACTOSIDASE/ALPHA-N-ACETYLGALACTOSAMINIDASE"/>
    <property type="match status" value="1"/>
</dbReference>
<reference evidence="5" key="1">
    <citation type="submission" date="2023-01" db="EMBL/GenBank/DDBJ databases">
        <title>Metagenome sequencing of chrysophaentin producing Chrysophaeum taylorii.</title>
        <authorList>
            <person name="Davison J."/>
            <person name="Bewley C."/>
        </authorList>
    </citation>
    <scope>NUCLEOTIDE SEQUENCE</scope>
    <source>
        <strain evidence="5">NIES-1699</strain>
    </source>
</reference>